<dbReference type="EnsemblPlants" id="OMERI03G04530.1">
    <property type="protein sequence ID" value="OMERI03G04530.1"/>
    <property type="gene ID" value="OMERI03G04530"/>
</dbReference>
<feature type="region of interest" description="Disordered" evidence="1">
    <location>
        <begin position="336"/>
        <end position="356"/>
    </location>
</feature>
<feature type="signal peptide" evidence="2">
    <location>
        <begin position="1"/>
        <end position="28"/>
    </location>
</feature>
<name>A0A0E0CVM1_9ORYZ</name>
<accession>A0A0E0CVM1</accession>
<evidence type="ECO:0000256" key="2">
    <source>
        <dbReference type="SAM" id="SignalP"/>
    </source>
</evidence>
<proteinExistence type="predicted"/>
<reference evidence="3" key="2">
    <citation type="submission" date="2018-05" db="EMBL/GenBank/DDBJ databases">
        <title>OmerRS3 (Oryza meridionalis Reference Sequence Version 3).</title>
        <authorList>
            <person name="Zhang J."/>
            <person name="Kudrna D."/>
            <person name="Lee S."/>
            <person name="Talag J."/>
            <person name="Welchert J."/>
            <person name="Wing R.A."/>
        </authorList>
    </citation>
    <scope>NUCLEOTIDE SEQUENCE [LARGE SCALE GENOMIC DNA]</scope>
    <source>
        <strain evidence="3">cv. OR44</strain>
    </source>
</reference>
<evidence type="ECO:0000313" key="3">
    <source>
        <dbReference type="EnsemblPlants" id="OMERI03G04530.1"/>
    </source>
</evidence>
<protein>
    <submittedName>
        <fullName evidence="3">Uncharacterized protein</fullName>
    </submittedName>
</protein>
<keyword evidence="4" id="KW-1185">Reference proteome</keyword>
<dbReference type="Proteomes" id="UP000008021">
    <property type="component" value="Chromosome 3"/>
</dbReference>
<organism evidence="3">
    <name type="scientific">Oryza meridionalis</name>
    <dbReference type="NCBI Taxonomy" id="40149"/>
    <lineage>
        <taxon>Eukaryota</taxon>
        <taxon>Viridiplantae</taxon>
        <taxon>Streptophyta</taxon>
        <taxon>Embryophyta</taxon>
        <taxon>Tracheophyta</taxon>
        <taxon>Spermatophyta</taxon>
        <taxon>Magnoliopsida</taxon>
        <taxon>Liliopsida</taxon>
        <taxon>Poales</taxon>
        <taxon>Poaceae</taxon>
        <taxon>BOP clade</taxon>
        <taxon>Oryzoideae</taxon>
        <taxon>Oryzeae</taxon>
        <taxon>Oryzinae</taxon>
        <taxon>Oryza</taxon>
    </lineage>
</organism>
<feature type="chain" id="PRO_5002356602" evidence="2">
    <location>
        <begin position="29"/>
        <end position="356"/>
    </location>
</feature>
<sequence>MASASAKTMVRAVMMAAVLLQCCGVLLAARPLKGDVVAGGGGGGGEMFVMQILKTSTPTTPVGNGVVVVAVLLMQCCNAIMAARLLEGDLFGSSWLQGQGGVAAGELILQVLKEVSSGPPGNDCHQGGAGSGGHCYQPPKVVVVAVLLMQCCNAIMAARLLEGDSFGSSWLQGQGGVAGELILQVLDNGGSPPGGNDCHQGPNPGGSGSGKCWTPVVLVAVLLMQCCNAIMAARLLEGDLGSWLQGQGGVAGELILQVLKGGSPPGGNGCHQGPGGGSGASCHQPVVLVAVLLMQCCNAIMAARLLEGDLGSWLQSQGGVAGELILQVLDKGVPSPPGNGCHQGPGGGSGATCNPP</sequence>
<reference evidence="3" key="1">
    <citation type="submission" date="2015-04" db="UniProtKB">
        <authorList>
            <consortium name="EnsemblPlants"/>
        </authorList>
    </citation>
    <scope>IDENTIFICATION</scope>
</reference>
<evidence type="ECO:0000313" key="4">
    <source>
        <dbReference type="Proteomes" id="UP000008021"/>
    </source>
</evidence>
<dbReference type="HOGENOM" id="CLU_913291_0_0_1"/>
<keyword evidence="2" id="KW-0732">Signal</keyword>
<feature type="compositionally biased region" description="Gly residues" evidence="1">
    <location>
        <begin position="341"/>
        <end position="350"/>
    </location>
</feature>
<dbReference type="eggNOG" id="ENOG502R3UT">
    <property type="taxonomic scope" value="Eukaryota"/>
</dbReference>
<evidence type="ECO:0000256" key="1">
    <source>
        <dbReference type="SAM" id="MobiDB-lite"/>
    </source>
</evidence>
<dbReference type="Gramene" id="OMERI03G04530.1">
    <property type="protein sequence ID" value="OMERI03G04530.1"/>
    <property type="gene ID" value="OMERI03G04530"/>
</dbReference>
<dbReference type="AlphaFoldDB" id="A0A0E0CVM1"/>